<dbReference type="RefSeq" id="WP_230738111.1">
    <property type="nucleotide sequence ID" value="NZ_JAJNDB010000005.1"/>
</dbReference>
<evidence type="ECO:0000259" key="1">
    <source>
        <dbReference type="PROSITE" id="PS50056"/>
    </source>
</evidence>
<accession>A0ABS8PE46</accession>
<protein>
    <submittedName>
        <fullName evidence="2">Tyrosine-protein phosphatase</fullName>
    </submittedName>
</protein>
<proteinExistence type="predicted"/>
<evidence type="ECO:0000313" key="2">
    <source>
        <dbReference type="EMBL" id="MCD2196258.1"/>
    </source>
</evidence>
<sequence>MSLQHPGVTPNQMVNLRDVGAPGSAMSRWVRPGVLWRSDAPHPGDAEEPVVETLGDGSWPPRVVIDLRDPKELRDQPHPLTGRGVEIVALPLAGSLAPAEQLRMREGRTSLGELYLQLLGTAPRWLPVLVARAAQADGPTLVHCAAGKDRTGVAVALLLTLAGVPRSEIVADYLATRDALPNLRPRLGLDGTDLAAIEHLLDVSIPAMTAVLDHVGPDPVAFHRENGVAPEDIERWQQRLRR</sequence>
<dbReference type="InterPro" id="IPR000387">
    <property type="entry name" value="Tyr_Pase_dom"/>
</dbReference>
<dbReference type="InterPro" id="IPR026893">
    <property type="entry name" value="Tyr/Ser_Pase_IphP-type"/>
</dbReference>
<dbReference type="InterPro" id="IPR016130">
    <property type="entry name" value="Tyr_Pase_AS"/>
</dbReference>
<reference evidence="2 3" key="1">
    <citation type="submission" date="2021-11" db="EMBL/GenBank/DDBJ databases">
        <title>Draft genome sequence of Actinomycetospora sp. SF1 isolated from the rhizosphere soil.</title>
        <authorList>
            <person name="Duangmal K."/>
            <person name="Chantavorakit T."/>
        </authorList>
    </citation>
    <scope>NUCLEOTIDE SEQUENCE [LARGE SCALE GENOMIC DNA]</scope>
    <source>
        <strain evidence="2 3">TBRC 5722</strain>
    </source>
</reference>
<keyword evidence="3" id="KW-1185">Reference proteome</keyword>
<dbReference type="Proteomes" id="UP001199469">
    <property type="component" value="Unassembled WGS sequence"/>
</dbReference>
<feature type="domain" description="Tyrosine specific protein phosphatases" evidence="1">
    <location>
        <begin position="113"/>
        <end position="184"/>
    </location>
</feature>
<evidence type="ECO:0000313" key="3">
    <source>
        <dbReference type="Proteomes" id="UP001199469"/>
    </source>
</evidence>
<dbReference type="EMBL" id="JAJNDB010000005">
    <property type="protein sequence ID" value="MCD2196258.1"/>
    <property type="molecule type" value="Genomic_DNA"/>
</dbReference>
<name>A0ABS8PE46_9PSEU</name>
<dbReference type="SUPFAM" id="SSF52799">
    <property type="entry name" value="(Phosphotyrosine protein) phosphatases II"/>
    <property type="match status" value="1"/>
</dbReference>
<comment type="caution">
    <text evidence="2">The sequence shown here is derived from an EMBL/GenBank/DDBJ whole genome shotgun (WGS) entry which is preliminary data.</text>
</comment>
<dbReference type="PROSITE" id="PS00383">
    <property type="entry name" value="TYR_PHOSPHATASE_1"/>
    <property type="match status" value="1"/>
</dbReference>
<organism evidence="2 3">
    <name type="scientific">Actinomycetospora endophytica</name>
    <dbReference type="NCBI Taxonomy" id="2291215"/>
    <lineage>
        <taxon>Bacteria</taxon>
        <taxon>Bacillati</taxon>
        <taxon>Actinomycetota</taxon>
        <taxon>Actinomycetes</taxon>
        <taxon>Pseudonocardiales</taxon>
        <taxon>Pseudonocardiaceae</taxon>
        <taxon>Actinomycetospora</taxon>
    </lineage>
</organism>
<dbReference type="Pfam" id="PF13350">
    <property type="entry name" value="Y_phosphatase3"/>
    <property type="match status" value="1"/>
</dbReference>
<dbReference type="Gene3D" id="3.90.190.10">
    <property type="entry name" value="Protein tyrosine phosphatase superfamily"/>
    <property type="match status" value="1"/>
</dbReference>
<gene>
    <name evidence="2" type="ORF">LQ327_23055</name>
</gene>
<dbReference type="InterPro" id="IPR029021">
    <property type="entry name" value="Prot-tyrosine_phosphatase-like"/>
</dbReference>
<dbReference type="PROSITE" id="PS50056">
    <property type="entry name" value="TYR_PHOSPHATASE_2"/>
    <property type="match status" value="1"/>
</dbReference>